<evidence type="ECO:0000313" key="2">
    <source>
        <dbReference type="Proteomes" id="UP000887159"/>
    </source>
</evidence>
<reference evidence="1" key="1">
    <citation type="submission" date="2020-08" db="EMBL/GenBank/DDBJ databases">
        <title>Multicomponent nature underlies the extraordinary mechanical properties of spider dragline silk.</title>
        <authorList>
            <person name="Kono N."/>
            <person name="Nakamura H."/>
            <person name="Mori M."/>
            <person name="Yoshida Y."/>
            <person name="Ohtoshi R."/>
            <person name="Malay A.D."/>
            <person name="Moran D.A.P."/>
            <person name="Tomita M."/>
            <person name="Numata K."/>
            <person name="Arakawa K."/>
        </authorList>
    </citation>
    <scope>NUCLEOTIDE SEQUENCE</scope>
</reference>
<evidence type="ECO:0000313" key="1">
    <source>
        <dbReference type="EMBL" id="GFY19973.1"/>
    </source>
</evidence>
<accession>A0A8X6VRS2</accession>
<gene>
    <name evidence="1" type="ORF">TNCV_2146661</name>
</gene>
<sequence>MSGFVLLWAESRVQGLENISLPFSFHAEIVEVEIEVVSPSIVPSGNFTELNRTVPCMVLKANDRRTSSPMPQ</sequence>
<organism evidence="1 2">
    <name type="scientific">Trichonephila clavipes</name>
    <name type="common">Golden silk orbweaver</name>
    <name type="synonym">Nephila clavipes</name>
    <dbReference type="NCBI Taxonomy" id="2585209"/>
    <lineage>
        <taxon>Eukaryota</taxon>
        <taxon>Metazoa</taxon>
        <taxon>Ecdysozoa</taxon>
        <taxon>Arthropoda</taxon>
        <taxon>Chelicerata</taxon>
        <taxon>Arachnida</taxon>
        <taxon>Araneae</taxon>
        <taxon>Araneomorphae</taxon>
        <taxon>Entelegynae</taxon>
        <taxon>Araneoidea</taxon>
        <taxon>Nephilidae</taxon>
        <taxon>Trichonephila</taxon>
    </lineage>
</organism>
<dbReference type="EMBL" id="BMAU01021354">
    <property type="protein sequence ID" value="GFY19973.1"/>
    <property type="molecule type" value="Genomic_DNA"/>
</dbReference>
<comment type="caution">
    <text evidence="1">The sequence shown here is derived from an EMBL/GenBank/DDBJ whole genome shotgun (WGS) entry which is preliminary data.</text>
</comment>
<keyword evidence="2" id="KW-1185">Reference proteome</keyword>
<protein>
    <submittedName>
        <fullName evidence="1">Uncharacterized protein</fullName>
    </submittedName>
</protein>
<dbReference type="AlphaFoldDB" id="A0A8X6VRS2"/>
<proteinExistence type="predicted"/>
<dbReference type="Proteomes" id="UP000887159">
    <property type="component" value="Unassembled WGS sequence"/>
</dbReference>
<name>A0A8X6VRS2_TRICX</name>